<evidence type="ECO:0000256" key="1">
    <source>
        <dbReference type="ARBA" id="ARBA00023125"/>
    </source>
</evidence>
<proteinExistence type="predicted"/>
<name>A0A3F3H3G1_9LACO</name>
<dbReference type="SMART" id="SM00530">
    <property type="entry name" value="HTH_XRE"/>
    <property type="match status" value="1"/>
</dbReference>
<feature type="domain" description="HTH cro/C1-type" evidence="2">
    <location>
        <begin position="7"/>
        <end position="61"/>
    </location>
</feature>
<dbReference type="InterPro" id="IPR001387">
    <property type="entry name" value="Cro/C1-type_HTH"/>
</dbReference>
<protein>
    <submittedName>
        <fullName evidence="3">Transcriptional regulator, Cro/CI family</fullName>
    </submittedName>
</protein>
<keyword evidence="1" id="KW-0238">DNA-binding</keyword>
<dbReference type="PROSITE" id="PS50943">
    <property type="entry name" value="HTH_CROC1"/>
    <property type="match status" value="1"/>
</dbReference>
<organism evidence="3">
    <name type="scientific">Fructobacillus tropaeoli</name>
    <dbReference type="NCBI Taxonomy" id="709323"/>
    <lineage>
        <taxon>Bacteria</taxon>
        <taxon>Bacillati</taxon>
        <taxon>Bacillota</taxon>
        <taxon>Bacilli</taxon>
        <taxon>Lactobacillales</taxon>
        <taxon>Lactobacillaceae</taxon>
        <taxon>Fructobacillus</taxon>
    </lineage>
</organism>
<dbReference type="CDD" id="cd00093">
    <property type="entry name" value="HTH_XRE"/>
    <property type="match status" value="1"/>
</dbReference>
<gene>
    <name evidence="3" type="ORF">FTRO_0170090</name>
</gene>
<accession>A0A3F3H3G1</accession>
<reference evidence="3" key="1">
    <citation type="journal article" date="2015" name="BMC Genomics">
        <title>Comparative genomics of Fructobacillus spp. and Leuconostoc spp. reveals niche-specific evolution of Fructobacillus spp.</title>
        <authorList>
            <person name="Endo A."/>
            <person name="Tanizawa Y."/>
            <person name="Tanaka N."/>
            <person name="Maeno S."/>
            <person name="Kumar H."/>
            <person name="Shiwa Y."/>
            <person name="Okada S."/>
            <person name="Yoshikawa H."/>
            <person name="Dicks L."/>
            <person name="Nakagawa J."/>
            <person name="Arita M."/>
        </authorList>
    </citation>
    <scope>NUCLEOTIDE SEQUENCE [LARGE SCALE GENOMIC DNA]</scope>
    <source>
        <strain evidence="3">F214-1</strain>
    </source>
</reference>
<evidence type="ECO:0000313" key="3">
    <source>
        <dbReference type="EMBL" id="GAP05004.1"/>
    </source>
</evidence>
<dbReference type="Gene3D" id="1.10.260.40">
    <property type="entry name" value="lambda repressor-like DNA-binding domains"/>
    <property type="match status" value="1"/>
</dbReference>
<dbReference type="GO" id="GO:0003677">
    <property type="term" value="F:DNA binding"/>
    <property type="evidence" value="ECO:0007669"/>
    <property type="project" value="UniProtKB-KW"/>
</dbReference>
<dbReference type="PANTHER" id="PTHR46558">
    <property type="entry name" value="TRACRIPTIONAL REGULATORY PROTEIN-RELATED-RELATED"/>
    <property type="match status" value="1"/>
</dbReference>
<dbReference type="Pfam" id="PF01381">
    <property type="entry name" value="HTH_3"/>
    <property type="match status" value="1"/>
</dbReference>
<sequence length="189" mass="22330">MDIHNNLQKIRKQKKVSQEELAKLAGVSRQTISLYERGKREPRMATWKKFSDFFGVDVGYLQGLTNFKNEDEAFLSFMDKNEFDSEKEEELLKNIDWQIMMLASFYDDFFDSIAKNIDDDFLEKLDVMQKRRLAFFTLGMIKTAGIFSATNNKKTNKYLSDIARFNLQEENNLNMFNDYKKFDALNDDK</sequence>
<dbReference type="SUPFAM" id="SSF47413">
    <property type="entry name" value="lambda repressor-like DNA-binding domains"/>
    <property type="match status" value="1"/>
</dbReference>
<evidence type="ECO:0000259" key="2">
    <source>
        <dbReference type="PROSITE" id="PS50943"/>
    </source>
</evidence>
<dbReference type="PANTHER" id="PTHR46558:SF11">
    <property type="entry name" value="HTH-TYPE TRANSCRIPTIONAL REGULATOR XRE"/>
    <property type="match status" value="1"/>
</dbReference>
<dbReference type="Proteomes" id="UP000064514">
    <property type="component" value="Unassembled WGS sequence"/>
</dbReference>
<dbReference type="EMBL" id="DF968094">
    <property type="protein sequence ID" value="GAP05004.1"/>
    <property type="molecule type" value="Genomic_DNA"/>
</dbReference>
<dbReference type="STRING" id="709323.GCA_001047135_01568"/>
<dbReference type="RefSeq" id="WP_148666534.1">
    <property type="nucleotide sequence ID" value="NZ_DF968094.1"/>
</dbReference>
<dbReference type="InterPro" id="IPR010982">
    <property type="entry name" value="Lambda_DNA-bd_dom_sf"/>
</dbReference>
<dbReference type="AlphaFoldDB" id="A0A3F3H3G1"/>